<reference evidence="7 8" key="1">
    <citation type="submission" date="2021-03" db="EMBL/GenBank/DDBJ databases">
        <title>Complete Genome of Pseudoalteromonas viridis Strain BBR56, a new biocontrol bacterial candidate.</title>
        <authorList>
            <person name="Handayani D.P."/>
            <person name="Isnansetyo A."/>
            <person name="Istiqomah I."/>
            <person name="Jumina J."/>
        </authorList>
    </citation>
    <scope>NUCLEOTIDE SEQUENCE [LARGE SCALE GENOMIC DNA]</scope>
    <source>
        <strain evidence="7 8">BBR56</strain>
    </source>
</reference>
<evidence type="ECO:0000256" key="6">
    <source>
        <dbReference type="SAM" id="Phobius"/>
    </source>
</evidence>
<keyword evidence="8" id="KW-1185">Reference proteome</keyword>
<dbReference type="Pfam" id="PF12679">
    <property type="entry name" value="ABC2_membrane_2"/>
    <property type="match status" value="1"/>
</dbReference>
<evidence type="ECO:0000313" key="7">
    <source>
        <dbReference type="EMBL" id="QTL34924.1"/>
    </source>
</evidence>
<evidence type="ECO:0000313" key="8">
    <source>
        <dbReference type="Proteomes" id="UP000665025"/>
    </source>
</evidence>
<evidence type="ECO:0000256" key="4">
    <source>
        <dbReference type="ARBA" id="ARBA00022989"/>
    </source>
</evidence>
<feature type="transmembrane region" description="Helical" evidence="6">
    <location>
        <begin position="140"/>
        <end position="162"/>
    </location>
</feature>
<dbReference type="PANTHER" id="PTHR30294">
    <property type="entry name" value="MEMBRANE COMPONENT OF ABC TRANSPORTER YHHJ-RELATED"/>
    <property type="match status" value="1"/>
</dbReference>
<dbReference type="InterPro" id="IPR051449">
    <property type="entry name" value="ABC-2_transporter_component"/>
</dbReference>
<keyword evidence="2" id="KW-1003">Cell membrane</keyword>
<organism evidence="7 8">
    <name type="scientific">Pseudoalteromonas viridis</name>
    <dbReference type="NCBI Taxonomy" id="339617"/>
    <lineage>
        <taxon>Bacteria</taxon>
        <taxon>Pseudomonadati</taxon>
        <taxon>Pseudomonadota</taxon>
        <taxon>Gammaproteobacteria</taxon>
        <taxon>Alteromonadales</taxon>
        <taxon>Pseudoalteromonadaceae</taxon>
        <taxon>Pseudoalteromonas</taxon>
    </lineage>
</organism>
<protein>
    <submittedName>
        <fullName evidence="7">ABC transporter permease subunit</fullName>
    </submittedName>
</protein>
<sequence length="202" mass="22556">MQHNATSFRLCWTIAAKELGLVFSSPLAYLFLLIFGGVALFTFFWAEAFFARNIADIRPLFEWLPVLMIFLSSAFTMRLWSDERRTGTLEFVYTQPLGLWQFVLGKFIACVLLLLLALAITLVVPLSVSFLAELDWGPVWSGYLATVLLGSVYLSIGLFVSARTDNPIISFMLATCICVLLYVIGSEGLTGFLATRLRKLCA</sequence>
<dbReference type="PANTHER" id="PTHR30294:SF29">
    <property type="entry name" value="MULTIDRUG ABC TRANSPORTER PERMEASE YBHS-RELATED"/>
    <property type="match status" value="1"/>
</dbReference>
<keyword evidence="5 6" id="KW-0472">Membrane</keyword>
<evidence type="ECO:0000256" key="1">
    <source>
        <dbReference type="ARBA" id="ARBA00004651"/>
    </source>
</evidence>
<feature type="transmembrane region" description="Helical" evidence="6">
    <location>
        <begin position="100"/>
        <end position="128"/>
    </location>
</feature>
<comment type="subcellular location">
    <subcellularLocation>
        <location evidence="1">Cell membrane</location>
        <topology evidence="1">Multi-pass membrane protein</topology>
    </subcellularLocation>
</comment>
<evidence type="ECO:0000256" key="5">
    <source>
        <dbReference type="ARBA" id="ARBA00023136"/>
    </source>
</evidence>
<gene>
    <name evidence="7" type="ORF">J5X90_15530</name>
</gene>
<dbReference type="Proteomes" id="UP000665025">
    <property type="component" value="Chromosome 1"/>
</dbReference>
<proteinExistence type="predicted"/>
<feature type="transmembrane region" description="Helical" evidence="6">
    <location>
        <begin position="60"/>
        <end position="80"/>
    </location>
</feature>
<accession>A0ABX7V8V1</accession>
<keyword evidence="3 6" id="KW-0812">Transmembrane</keyword>
<name>A0ABX7V8V1_9GAMM</name>
<evidence type="ECO:0000256" key="3">
    <source>
        <dbReference type="ARBA" id="ARBA00022692"/>
    </source>
</evidence>
<keyword evidence="4 6" id="KW-1133">Transmembrane helix</keyword>
<feature type="transmembrane region" description="Helical" evidence="6">
    <location>
        <begin position="27"/>
        <end position="48"/>
    </location>
</feature>
<dbReference type="EMBL" id="CP072425">
    <property type="protein sequence ID" value="QTL34924.1"/>
    <property type="molecule type" value="Genomic_DNA"/>
</dbReference>
<feature type="transmembrane region" description="Helical" evidence="6">
    <location>
        <begin position="168"/>
        <end position="194"/>
    </location>
</feature>
<dbReference type="RefSeq" id="WP_209051938.1">
    <property type="nucleotide sequence ID" value="NZ_CP072425.1"/>
</dbReference>
<evidence type="ECO:0000256" key="2">
    <source>
        <dbReference type="ARBA" id="ARBA00022475"/>
    </source>
</evidence>